<dbReference type="InterPro" id="IPR025997">
    <property type="entry name" value="SBP_2_dom"/>
</dbReference>
<keyword evidence="4" id="KW-1133">Transmembrane helix</keyword>
<dbReference type="GO" id="GO:0030246">
    <property type="term" value="F:carbohydrate binding"/>
    <property type="evidence" value="ECO:0007669"/>
    <property type="project" value="UniProtKB-ARBA"/>
</dbReference>
<evidence type="ECO:0000313" key="6">
    <source>
        <dbReference type="EMBL" id="PWU70312.1"/>
    </source>
</evidence>
<dbReference type="PANTHER" id="PTHR46847:SF1">
    <property type="entry name" value="D-ALLOSE-BINDING PERIPLASMIC PROTEIN-RELATED"/>
    <property type="match status" value="1"/>
</dbReference>
<accession>A0A317L352</accession>
<feature type="transmembrane region" description="Helical" evidence="4">
    <location>
        <begin position="7"/>
        <end position="26"/>
    </location>
</feature>
<sequence length="332" mass="37253">MNRKRAIYVLLMACLVIAIGLSFYFYKKAQVDRLEITKATEPDNLPSYHFALIGEEMDHDYWRLVGEGAKDAEKKYDVFVEYEGPRRSNPEEQLKLLDQAIKAKVDGIIVQALTEDFLPMINKAVYQGIPVITIDTDAPESLRTTYIGTDNYLAGQIAGKTLVEDKKGQATVGIITGSFTNAHHQLRVEGFKNVVADIEGVEIVEIEESNITQVIAEEKTYEMLKNHPEIDALYGTSALDGIGMVHAAESLNRSSSIYMISFDTLPENMELLEQGKVDVLIGQKPYEMGYRSIELMLDIVKGRSVEEVNHTDATVVSQKNLDNFIPQERDEP</sequence>
<comment type="subcellular location">
    <subcellularLocation>
        <location evidence="1">Cell envelope</location>
    </subcellularLocation>
</comment>
<evidence type="ECO:0000313" key="7">
    <source>
        <dbReference type="Proteomes" id="UP000245624"/>
    </source>
</evidence>
<dbReference type="InterPro" id="IPR028082">
    <property type="entry name" value="Peripla_BP_I"/>
</dbReference>
<evidence type="ECO:0000256" key="1">
    <source>
        <dbReference type="ARBA" id="ARBA00004196"/>
    </source>
</evidence>
<keyword evidence="3" id="KW-0732">Signal</keyword>
<dbReference type="Proteomes" id="UP000245624">
    <property type="component" value="Unassembled WGS sequence"/>
</dbReference>
<dbReference type="GO" id="GO:0030313">
    <property type="term" value="C:cell envelope"/>
    <property type="evidence" value="ECO:0007669"/>
    <property type="project" value="UniProtKB-SubCell"/>
</dbReference>
<organism evidence="6 7">
    <name type="scientific">Gracilibacillus dipsosauri</name>
    <dbReference type="NCBI Taxonomy" id="178340"/>
    <lineage>
        <taxon>Bacteria</taxon>
        <taxon>Bacillati</taxon>
        <taxon>Bacillota</taxon>
        <taxon>Bacilli</taxon>
        <taxon>Bacillales</taxon>
        <taxon>Bacillaceae</taxon>
        <taxon>Gracilibacillus</taxon>
    </lineage>
</organism>
<feature type="domain" description="Periplasmic binding protein" evidence="5">
    <location>
        <begin position="50"/>
        <end position="303"/>
    </location>
</feature>
<gene>
    <name evidence="6" type="ORF">DLJ74_00260</name>
</gene>
<dbReference type="AlphaFoldDB" id="A0A317L352"/>
<keyword evidence="4" id="KW-0812">Transmembrane</keyword>
<comment type="similarity">
    <text evidence="2">Belongs to the bacterial solute-binding protein 2 family.</text>
</comment>
<keyword evidence="7" id="KW-1185">Reference proteome</keyword>
<protein>
    <submittedName>
        <fullName evidence="6">LacI family transcriptional regulator</fullName>
    </submittedName>
</protein>
<dbReference type="PANTHER" id="PTHR46847">
    <property type="entry name" value="D-ALLOSE-BINDING PERIPLASMIC PROTEIN-RELATED"/>
    <property type="match status" value="1"/>
</dbReference>
<reference evidence="6 7" key="1">
    <citation type="submission" date="2018-05" db="EMBL/GenBank/DDBJ databases">
        <title>Genomic analysis of Gracilibacillus dipsosauri DD1 reveals novel features of a salt-tolerant amylase.</title>
        <authorList>
            <person name="Deutch C.E."/>
            <person name="Yang S."/>
        </authorList>
    </citation>
    <scope>NUCLEOTIDE SEQUENCE [LARGE SCALE GENOMIC DNA]</scope>
    <source>
        <strain evidence="6 7">DD1</strain>
    </source>
</reference>
<evidence type="ECO:0000256" key="3">
    <source>
        <dbReference type="ARBA" id="ARBA00022729"/>
    </source>
</evidence>
<dbReference type="CDD" id="cd06314">
    <property type="entry name" value="PBP1_tmGBP"/>
    <property type="match status" value="1"/>
</dbReference>
<dbReference type="EMBL" id="QGTD01000001">
    <property type="protein sequence ID" value="PWU70312.1"/>
    <property type="molecule type" value="Genomic_DNA"/>
</dbReference>
<proteinExistence type="inferred from homology"/>
<comment type="caution">
    <text evidence="6">The sequence shown here is derived from an EMBL/GenBank/DDBJ whole genome shotgun (WGS) entry which is preliminary data.</text>
</comment>
<evidence type="ECO:0000256" key="4">
    <source>
        <dbReference type="SAM" id="Phobius"/>
    </source>
</evidence>
<name>A0A317L352_9BACI</name>
<keyword evidence="4" id="KW-0472">Membrane</keyword>
<dbReference type="RefSeq" id="WP_109982864.1">
    <property type="nucleotide sequence ID" value="NZ_QGTD01000001.1"/>
</dbReference>
<evidence type="ECO:0000259" key="5">
    <source>
        <dbReference type="Pfam" id="PF13407"/>
    </source>
</evidence>
<dbReference type="OrthoDB" id="6196975at2"/>
<dbReference type="Pfam" id="PF13407">
    <property type="entry name" value="Peripla_BP_4"/>
    <property type="match status" value="1"/>
</dbReference>
<dbReference type="Gene3D" id="3.40.50.2300">
    <property type="match status" value="2"/>
</dbReference>
<evidence type="ECO:0000256" key="2">
    <source>
        <dbReference type="ARBA" id="ARBA00007639"/>
    </source>
</evidence>
<dbReference type="SUPFAM" id="SSF53822">
    <property type="entry name" value="Periplasmic binding protein-like I"/>
    <property type="match status" value="1"/>
</dbReference>